<dbReference type="Proteomes" id="UP000238164">
    <property type="component" value="Chromosome 1"/>
</dbReference>
<accession>A0A2N9JG36</accession>
<keyword evidence="3" id="KW-1185">Reference proteome</keyword>
<reference evidence="2 3" key="1">
    <citation type="submission" date="2018-02" db="EMBL/GenBank/DDBJ databases">
        <authorList>
            <person name="Cohen D.B."/>
            <person name="Kent A.D."/>
        </authorList>
    </citation>
    <scope>NUCLEOTIDE SEQUENCE [LARGE SCALE GENOMIC DNA]</scope>
    <source>
        <strain evidence="2">1</strain>
    </source>
</reference>
<feature type="region of interest" description="Disordered" evidence="1">
    <location>
        <begin position="255"/>
        <end position="284"/>
    </location>
</feature>
<evidence type="ECO:0000313" key="2">
    <source>
        <dbReference type="EMBL" id="SPD87070.1"/>
    </source>
</evidence>
<dbReference type="EMBL" id="LT985188">
    <property type="protein sequence ID" value="SPD87070.1"/>
    <property type="molecule type" value="Genomic_DNA"/>
</dbReference>
<proteinExistence type="predicted"/>
<dbReference type="KEGG" id="mgg:MPLG2_2040"/>
<gene>
    <name evidence="2" type="ORF">MPLG2_2040</name>
</gene>
<protein>
    <submittedName>
        <fullName evidence="2">Uncharacterized protein</fullName>
    </submittedName>
</protein>
<feature type="compositionally biased region" description="Pro residues" evidence="1">
    <location>
        <begin position="258"/>
        <end position="271"/>
    </location>
</feature>
<evidence type="ECO:0000256" key="1">
    <source>
        <dbReference type="SAM" id="MobiDB-lite"/>
    </source>
</evidence>
<sequence length="284" mass="30585">MVGGLHRTRYVGGAHPVAVRDGRQPLDVAVEEVREGPGFGLAQLGKLGRHQGDRAVMLTQLLARGDRMHRRHVAGIVQCPDQRVDRVVVFPAQFVETLLDPGHEVGGEPFDTLLADRFAHEREGVDGQRIVGVRKLRAAGVGEREHPGRSAPAAGAVHPLLARDEVTGADQHRQVAADGGGRQVQSFREFGGGGRPVLQNRPRDPGTGGRLRLGHRRQGTVGSGRVRFHKTILAEYPSDSKLLRVAYRHLRRIVAPRVLPPDTTPGNPGPHSPSGSGSETAPAE</sequence>
<evidence type="ECO:0000313" key="3">
    <source>
        <dbReference type="Proteomes" id="UP000238164"/>
    </source>
</evidence>
<dbReference type="AlphaFoldDB" id="A0A2N9JG36"/>
<organism evidence="2 3">
    <name type="scientific">Micropruina glycogenica</name>
    <dbReference type="NCBI Taxonomy" id="75385"/>
    <lineage>
        <taxon>Bacteria</taxon>
        <taxon>Bacillati</taxon>
        <taxon>Actinomycetota</taxon>
        <taxon>Actinomycetes</taxon>
        <taxon>Propionibacteriales</taxon>
        <taxon>Nocardioidaceae</taxon>
        <taxon>Micropruina</taxon>
    </lineage>
</organism>
<feature type="region of interest" description="Disordered" evidence="1">
    <location>
        <begin position="188"/>
        <end position="211"/>
    </location>
</feature>
<name>A0A2N9JG36_9ACTN</name>